<dbReference type="EnsemblPlants" id="AVESA.00010b.r2.2DG0388410.1">
    <property type="protein sequence ID" value="AVESA.00010b.r2.2DG0388410.1.CDS"/>
    <property type="gene ID" value="AVESA.00010b.r2.2DG0388410"/>
</dbReference>
<name>A0ACD5VA57_AVESA</name>
<sequence>MVGGVVSVATGVMNPLIGKLTALMGDEYKKLKGVRRQASFLEKEFSAMNAALHKLELMDELDPAVKDWRDHVREMSYDMENCIDDFMRQFGREDAKAGFVKRTARHLKRLRQRHQIAARIEELKTLAIDANARRERYKIDDWKPSSGSVVVDPRLRAVYQEGASLVGIDGPMEELASFFMDTKKKLEVLSIVGSGGIGKTTLAKQLYDKFRGQFHCEAFFSVSQKPDMKVLLNRLEAKLDMTQSYYAREIEDIIEDIREHLKNKRYLIVVDDLWDQSVWNVISRAFPNEANGSRVIVTTRVEGVADTACHSDHECIYRLKPLNELNSRMLFFNRVFGSDDGCPSYVEEVSADILKKCGGLPLAIITIASLIASEKGSMSGWEHIRSSLGAQSTINPTLEDMKNILNLSYMHLPLHLRACFLYLGMYPEDEEIWMSVVIREWVAEGLVSNLHGPDLMDVGKSYFNELINRNMIQPGITVDGELLSCRLHDIMLDLILRKCEEDNFLSVASTSEDITRLQGCKYKVRRLSLRSMAGSAPNGLTIGASLLSQVRSCAWIREFMPPLLLFKYLRVLTLYGDFGNLTIDLTAMNQLFQLRYLRVEAVFCAIELPCAMKNLVYLETLHLDGCLKNSIPSDMVHLPCLSYLHLPRYAPAIQGVENMKSLRNLHEFDLDNNSVKEIMGLGELTNLRELSFCGGVETSKVDALVSSVGKLCNLTYLHMDTVFVTSLSYKLGLLSSSPFKHIEILLMGGWLFLRVPAWMGDLHCLRILNLYAMETSNEEFHVLGKLPSLVSLKFLVGEIAAERVVFSKGVFPVLEQFQFLPWNRDVTALLVFEEGAMPKLRALGLEVNEWGGSIPVGMEHLIRLERIYLSFGSIFSSSSWIEDDVVSAFTKAIVLHPNRPSISMEQFLLPGNNLGGSTSF</sequence>
<organism evidence="1 2">
    <name type="scientific">Avena sativa</name>
    <name type="common">Oat</name>
    <dbReference type="NCBI Taxonomy" id="4498"/>
    <lineage>
        <taxon>Eukaryota</taxon>
        <taxon>Viridiplantae</taxon>
        <taxon>Streptophyta</taxon>
        <taxon>Embryophyta</taxon>
        <taxon>Tracheophyta</taxon>
        <taxon>Spermatophyta</taxon>
        <taxon>Magnoliopsida</taxon>
        <taxon>Liliopsida</taxon>
        <taxon>Poales</taxon>
        <taxon>Poaceae</taxon>
        <taxon>BOP clade</taxon>
        <taxon>Pooideae</taxon>
        <taxon>Poodae</taxon>
        <taxon>Poeae</taxon>
        <taxon>Poeae Chloroplast Group 1 (Aveneae type)</taxon>
        <taxon>Aveninae</taxon>
        <taxon>Avena</taxon>
    </lineage>
</organism>
<accession>A0ACD5VA57</accession>
<keyword evidence="2" id="KW-1185">Reference proteome</keyword>
<reference evidence="1" key="1">
    <citation type="submission" date="2021-05" db="EMBL/GenBank/DDBJ databases">
        <authorList>
            <person name="Scholz U."/>
            <person name="Mascher M."/>
            <person name="Fiebig A."/>
        </authorList>
    </citation>
    <scope>NUCLEOTIDE SEQUENCE [LARGE SCALE GENOMIC DNA]</scope>
</reference>
<dbReference type="Proteomes" id="UP001732700">
    <property type="component" value="Chromosome 2D"/>
</dbReference>
<evidence type="ECO:0000313" key="2">
    <source>
        <dbReference type="Proteomes" id="UP001732700"/>
    </source>
</evidence>
<proteinExistence type="predicted"/>
<protein>
    <submittedName>
        <fullName evidence="1">Uncharacterized protein</fullName>
    </submittedName>
</protein>
<evidence type="ECO:0000313" key="1">
    <source>
        <dbReference type="EnsemblPlants" id="AVESA.00010b.r2.2DG0388410.1.CDS"/>
    </source>
</evidence>
<reference evidence="1" key="2">
    <citation type="submission" date="2025-09" db="UniProtKB">
        <authorList>
            <consortium name="EnsemblPlants"/>
        </authorList>
    </citation>
    <scope>IDENTIFICATION</scope>
</reference>